<evidence type="ECO:0000313" key="3">
    <source>
        <dbReference type="RefSeq" id="XP_008473813.1"/>
    </source>
</evidence>
<proteinExistence type="predicted"/>
<feature type="transmembrane region" description="Helical" evidence="1">
    <location>
        <begin position="6"/>
        <end position="26"/>
    </location>
</feature>
<keyword evidence="1" id="KW-0472">Membrane</keyword>
<evidence type="ECO:0000256" key="1">
    <source>
        <dbReference type="SAM" id="Phobius"/>
    </source>
</evidence>
<dbReference type="Proteomes" id="UP000079169">
    <property type="component" value="Unplaced"/>
</dbReference>
<gene>
    <name evidence="3" type="primary">LOC103510891</name>
</gene>
<name>A0A1S3D3U8_DIACI</name>
<reference evidence="3" key="1">
    <citation type="submission" date="2025-08" db="UniProtKB">
        <authorList>
            <consortium name="RefSeq"/>
        </authorList>
    </citation>
    <scope>IDENTIFICATION</scope>
</reference>
<keyword evidence="2" id="KW-1185">Reference proteome</keyword>
<dbReference type="AlphaFoldDB" id="A0A1S3D3U8"/>
<keyword evidence="1" id="KW-0812">Transmembrane</keyword>
<dbReference type="GeneID" id="103510891"/>
<keyword evidence="1" id="KW-1133">Transmembrane helix</keyword>
<sequence length="97" mass="11224">MCSWVFDSILLAGVAISVHYCLVLYIDKKEPLPPFLQEFVDSISRTFGKTVDTTRERLQNVDSSDIEDNIRNAQDTVNQLRTRRLEINILDDSDLEY</sequence>
<organism evidence="2 3">
    <name type="scientific">Diaphorina citri</name>
    <name type="common">Asian citrus psyllid</name>
    <dbReference type="NCBI Taxonomy" id="121845"/>
    <lineage>
        <taxon>Eukaryota</taxon>
        <taxon>Metazoa</taxon>
        <taxon>Ecdysozoa</taxon>
        <taxon>Arthropoda</taxon>
        <taxon>Hexapoda</taxon>
        <taxon>Insecta</taxon>
        <taxon>Pterygota</taxon>
        <taxon>Neoptera</taxon>
        <taxon>Paraneoptera</taxon>
        <taxon>Hemiptera</taxon>
        <taxon>Sternorrhyncha</taxon>
        <taxon>Psylloidea</taxon>
        <taxon>Psyllidae</taxon>
        <taxon>Diaphorininae</taxon>
        <taxon>Diaphorina</taxon>
    </lineage>
</organism>
<accession>A0A1S3D3U8</accession>
<protein>
    <submittedName>
        <fullName evidence="3">Uncharacterized protein LOC103510891 isoform X2</fullName>
    </submittedName>
</protein>
<dbReference type="RefSeq" id="XP_008473813.1">
    <property type="nucleotide sequence ID" value="XM_008475591.1"/>
</dbReference>
<evidence type="ECO:0000313" key="2">
    <source>
        <dbReference type="Proteomes" id="UP000079169"/>
    </source>
</evidence>